<evidence type="ECO:0000259" key="5">
    <source>
        <dbReference type="Pfam" id="PF00535"/>
    </source>
</evidence>
<protein>
    <submittedName>
        <fullName evidence="6">Glycosyltransferase</fullName>
    </submittedName>
</protein>
<name>A0A842IMN0_9FLAO</name>
<organism evidence="6 7">
    <name type="scientific">Winogradskyella flava</name>
    <dbReference type="NCBI Taxonomy" id="1884876"/>
    <lineage>
        <taxon>Bacteria</taxon>
        <taxon>Pseudomonadati</taxon>
        <taxon>Bacteroidota</taxon>
        <taxon>Flavobacteriia</taxon>
        <taxon>Flavobacteriales</taxon>
        <taxon>Flavobacteriaceae</taxon>
        <taxon>Winogradskyella</taxon>
    </lineage>
</organism>
<dbReference type="GO" id="GO:0016757">
    <property type="term" value="F:glycosyltransferase activity"/>
    <property type="evidence" value="ECO:0007669"/>
    <property type="project" value="UniProtKB-KW"/>
</dbReference>
<dbReference type="InterPro" id="IPR029044">
    <property type="entry name" value="Nucleotide-diphossugar_trans"/>
</dbReference>
<evidence type="ECO:0000256" key="2">
    <source>
        <dbReference type="ARBA" id="ARBA00022676"/>
    </source>
</evidence>
<reference evidence="6" key="1">
    <citation type="submission" date="2020-08" db="EMBL/GenBank/DDBJ databases">
        <title>Winogradskyella ouciana sp. nov., isolated from the hadal seawater of the Mariana Trench.</title>
        <authorList>
            <person name="He X."/>
        </authorList>
    </citation>
    <scope>NUCLEOTIDE SEQUENCE [LARGE SCALE GENOMIC DNA]</scope>
    <source>
        <strain evidence="6">KCTC 52348</strain>
    </source>
</reference>
<accession>A0A842IMN0</accession>
<dbReference type="SUPFAM" id="SSF53448">
    <property type="entry name" value="Nucleotide-diphospho-sugar transferases"/>
    <property type="match status" value="1"/>
</dbReference>
<evidence type="ECO:0000313" key="7">
    <source>
        <dbReference type="Proteomes" id="UP000533900"/>
    </source>
</evidence>
<keyword evidence="2" id="KW-0328">Glycosyltransferase</keyword>
<dbReference type="InterPro" id="IPR001173">
    <property type="entry name" value="Glyco_trans_2-like"/>
</dbReference>
<evidence type="ECO:0000256" key="3">
    <source>
        <dbReference type="ARBA" id="ARBA00022679"/>
    </source>
</evidence>
<dbReference type="RefSeq" id="WP_185787905.1">
    <property type="nucleotide sequence ID" value="NZ_JACLCP010000001.1"/>
</dbReference>
<keyword evidence="4" id="KW-0812">Transmembrane</keyword>
<dbReference type="CDD" id="cd04192">
    <property type="entry name" value="GT_2_like_e"/>
    <property type="match status" value="1"/>
</dbReference>
<keyword evidence="3 6" id="KW-0808">Transferase</keyword>
<dbReference type="AlphaFoldDB" id="A0A842IMN0"/>
<dbReference type="Pfam" id="PF00535">
    <property type="entry name" value="Glycos_transf_2"/>
    <property type="match status" value="1"/>
</dbReference>
<dbReference type="PANTHER" id="PTHR43630">
    <property type="entry name" value="POLY-BETA-1,6-N-ACETYL-D-GLUCOSAMINE SYNTHASE"/>
    <property type="match status" value="1"/>
</dbReference>
<evidence type="ECO:0000256" key="1">
    <source>
        <dbReference type="ARBA" id="ARBA00006739"/>
    </source>
</evidence>
<evidence type="ECO:0000256" key="4">
    <source>
        <dbReference type="SAM" id="Phobius"/>
    </source>
</evidence>
<keyword evidence="7" id="KW-1185">Reference proteome</keyword>
<comment type="similarity">
    <text evidence="1">Belongs to the glycosyltransferase 2 family.</text>
</comment>
<feature type="transmembrane region" description="Helical" evidence="4">
    <location>
        <begin position="290"/>
        <end position="311"/>
    </location>
</feature>
<gene>
    <name evidence="6" type="ORF">H7F21_03880</name>
</gene>
<sequence length="382" mass="43728">MIATVAIIIMIIYLILIGSLTYGLDNVEEFKLQDIKSKTKFSILIPFRNEAHNLPRLLDSILKLNYPKDLFEVILVNDDSEDDSVDTINKILDTKSSKKDFTRIDIKTIQNIRVSNSPKKDAITSAIKFSKHEWIITTDADCQLPKYWLETFDEYIQNKSLNCIVAPVTYSSNSTFLNRFQTLDMLSLQAATIGGFGLHKPFLCNGANFAYRKLTFNIVNGFDGNTAIASGDDIFLLEKFKTQDPKKVAYLRSLKATVYTQPVSGFQQLIQQRLRWASKTSHNPNLFSKLLGLIIFMANLVCVILFPLVIFNLISSRIAIALLVIKFGIDFLLLFKIARFFKQENILLSFISSSLIYPFFNIFIVFFSLFKSYSWKGRTFRK</sequence>
<feature type="transmembrane region" description="Helical" evidence="4">
    <location>
        <begin position="6"/>
        <end position="24"/>
    </location>
</feature>
<proteinExistence type="inferred from homology"/>
<dbReference type="EMBL" id="JACLCP010000001">
    <property type="protein sequence ID" value="MBC2844220.1"/>
    <property type="molecule type" value="Genomic_DNA"/>
</dbReference>
<keyword evidence="4" id="KW-1133">Transmembrane helix</keyword>
<feature type="transmembrane region" description="Helical" evidence="4">
    <location>
        <begin position="347"/>
        <end position="370"/>
    </location>
</feature>
<keyword evidence="4" id="KW-0472">Membrane</keyword>
<dbReference type="Proteomes" id="UP000533900">
    <property type="component" value="Unassembled WGS sequence"/>
</dbReference>
<dbReference type="PANTHER" id="PTHR43630:SF1">
    <property type="entry name" value="POLY-BETA-1,6-N-ACETYL-D-GLUCOSAMINE SYNTHASE"/>
    <property type="match status" value="1"/>
</dbReference>
<evidence type="ECO:0000313" key="6">
    <source>
        <dbReference type="EMBL" id="MBC2844220.1"/>
    </source>
</evidence>
<comment type="caution">
    <text evidence="6">The sequence shown here is derived from an EMBL/GenBank/DDBJ whole genome shotgun (WGS) entry which is preliminary data.</text>
</comment>
<feature type="domain" description="Glycosyltransferase 2-like" evidence="5">
    <location>
        <begin position="42"/>
        <end position="190"/>
    </location>
</feature>
<dbReference type="Gene3D" id="3.90.550.10">
    <property type="entry name" value="Spore Coat Polysaccharide Biosynthesis Protein SpsA, Chain A"/>
    <property type="match status" value="1"/>
</dbReference>
<feature type="transmembrane region" description="Helical" evidence="4">
    <location>
        <begin position="317"/>
        <end position="335"/>
    </location>
</feature>